<reference evidence="2" key="1">
    <citation type="journal article" date="2019" name="Int. J. Syst. Evol. Microbiol.">
        <title>The Global Catalogue of Microorganisms (GCM) 10K type strain sequencing project: providing services to taxonomists for standard genome sequencing and annotation.</title>
        <authorList>
            <consortium name="The Broad Institute Genomics Platform"/>
            <consortium name="The Broad Institute Genome Sequencing Center for Infectious Disease"/>
            <person name="Wu L."/>
            <person name="Ma J."/>
        </authorList>
    </citation>
    <scope>NUCLEOTIDE SEQUENCE [LARGE SCALE GENOMIC DNA]</scope>
    <source>
        <strain evidence="2">CGMCC 1.12295</strain>
    </source>
</reference>
<evidence type="ECO:0000313" key="1">
    <source>
        <dbReference type="EMBL" id="MFD1708801.1"/>
    </source>
</evidence>
<dbReference type="Gene3D" id="2.40.30.80">
    <property type="entry name" value="YkvR-like"/>
    <property type="match status" value="1"/>
</dbReference>
<sequence>MVSNVVLNQTVIQVYNYKENRQDGLLNIEVDFKVTSDDYHDMTTLLYEGIFDVKVPEKGLEFRGAIQEYYTSITNLYNEGEVGDFHVGLIEVKNAK</sequence>
<organism evidence="1 2">
    <name type="scientific">Siminovitchia sediminis</name>
    <dbReference type="NCBI Taxonomy" id="1274353"/>
    <lineage>
        <taxon>Bacteria</taxon>
        <taxon>Bacillati</taxon>
        <taxon>Bacillota</taxon>
        <taxon>Bacilli</taxon>
        <taxon>Bacillales</taxon>
        <taxon>Bacillaceae</taxon>
        <taxon>Siminovitchia</taxon>
    </lineage>
</organism>
<proteinExistence type="predicted"/>
<comment type="caution">
    <text evidence="1">The sequence shown here is derived from an EMBL/GenBank/DDBJ whole genome shotgun (WGS) entry which is preliminary data.</text>
</comment>
<protein>
    <submittedName>
        <fullName evidence="1">DUF3219 family protein</fullName>
    </submittedName>
</protein>
<dbReference type="Proteomes" id="UP001597301">
    <property type="component" value="Unassembled WGS sequence"/>
</dbReference>
<dbReference type="InterPro" id="IPR021596">
    <property type="entry name" value="DUF3219"/>
</dbReference>
<accession>A0ABW4KNI8</accession>
<dbReference type="Pfam" id="PF11514">
    <property type="entry name" value="DUF3219"/>
    <property type="match status" value="1"/>
</dbReference>
<evidence type="ECO:0000313" key="2">
    <source>
        <dbReference type="Proteomes" id="UP001597301"/>
    </source>
</evidence>
<dbReference type="RefSeq" id="WP_380776592.1">
    <property type="nucleotide sequence ID" value="NZ_JBHUEO010000121.1"/>
</dbReference>
<name>A0ABW4KNI8_9BACI</name>
<dbReference type="SUPFAM" id="SSF159173">
    <property type="entry name" value="YkvR-like"/>
    <property type="match status" value="1"/>
</dbReference>
<dbReference type="EMBL" id="JBHUEO010000121">
    <property type="protein sequence ID" value="MFD1708801.1"/>
    <property type="molecule type" value="Genomic_DNA"/>
</dbReference>
<keyword evidence="2" id="KW-1185">Reference proteome</keyword>
<dbReference type="InterPro" id="IPR023105">
    <property type="entry name" value="YkvR-like_sf"/>
</dbReference>
<gene>
    <name evidence="1" type="ORF">ACFSCZ_19175</name>
</gene>